<accession>A0A120A3B9</accession>
<evidence type="ECO:0000313" key="2">
    <source>
        <dbReference type="Proteomes" id="UP000448877"/>
    </source>
</evidence>
<sequence>MRCLSATDACYHEAFRWHNALRPMPEHYVYENLQGDIFNVSNLTLSHFPLEQLRGKCFLCSMVYYNGGWNVNGSVPDSSSCFSAIIGRQSDVGNPCGVVL</sequence>
<name>A0A120A3B9_9BACE</name>
<organism evidence="1 2">
    <name type="scientific">Bacteroides cellulosilyticus</name>
    <dbReference type="NCBI Taxonomy" id="246787"/>
    <lineage>
        <taxon>Bacteria</taxon>
        <taxon>Pseudomonadati</taxon>
        <taxon>Bacteroidota</taxon>
        <taxon>Bacteroidia</taxon>
        <taxon>Bacteroidales</taxon>
        <taxon>Bacteroidaceae</taxon>
        <taxon>Bacteroides</taxon>
    </lineage>
</organism>
<dbReference type="STRING" id="246787.BcellWH2_00984"/>
<dbReference type="Proteomes" id="UP000448877">
    <property type="component" value="Unassembled WGS sequence"/>
</dbReference>
<dbReference type="AlphaFoldDB" id="A0A120A3B9"/>
<protein>
    <submittedName>
        <fullName evidence="1">Uncharacterized protein</fullName>
    </submittedName>
</protein>
<comment type="caution">
    <text evidence="1">The sequence shown here is derived from an EMBL/GenBank/DDBJ whole genome shotgun (WGS) entry which is preliminary data.</text>
</comment>
<evidence type="ECO:0000313" key="1">
    <source>
        <dbReference type="EMBL" id="KAA5416336.1"/>
    </source>
</evidence>
<gene>
    <name evidence="1" type="ORF">F2Y81_15880</name>
</gene>
<proteinExistence type="predicted"/>
<dbReference type="EMBL" id="VVYV01000027">
    <property type="protein sequence ID" value="KAA5416336.1"/>
    <property type="molecule type" value="Genomic_DNA"/>
</dbReference>
<dbReference type="RefSeq" id="WP_060408001.1">
    <property type="nucleotide sequence ID" value="NZ_CABMLT010000011.1"/>
</dbReference>
<reference evidence="1 2" key="1">
    <citation type="journal article" date="2019" name="Nat. Med.">
        <title>A library of human gut bacterial isolates paired with longitudinal multiomics data enables mechanistic microbiome research.</title>
        <authorList>
            <person name="Poyet M."/>
            <person name="Groussin M."/>
            <person name="Gibbons S.M."/>
            <person name="Avila-Pacheco J."/>
            <person name="Jiang X."/>
            <person name="Kearney S.M."/>
            <person name="Perrotta A.R."/>
            <person name="Berdy B."/>
            <person name="Zhao S."/>
            <person name="Lieberman T.D."/>
            <person name="Swanson P.K."/>
            <person name="Smith M."/>
            <person name="Roesemann S."/>
            <person name="Alexander J.E."/>
            <person name="Rich S.A."/>
            <person name="Livny J."/>
            <person name="Vlamakis H."/>
            <person name="Clish C."/>
            <person name="Bullock K."/>
            <person name="Deik A."/>
            <person name="Scott J."/>
            <person name="Pierce K.A."/>
            <person name="Xavier R.J."/>
            <person name="Alm E.J."/>
        </authorList>
    </citation>
    <scope>NUCLEOTIDE SEQUENCE [LARGE SCALE GENOMIC DNA]</scope>
    <source>
        <strain evidence="1 2">BIOML-A6</strain>
    </source>
</reference>